<dbReference type="EMBL" id="LJSX01000005">
    <property type="protein sequence ID" value="KPQ11882.1"/>
    <property type="molecule type" value="Genomic_DNA"/>
</dbReference>
<reference evidence="1 3" key="1">
    <citation type="submission" date="2015-09" db="EMBL/GenBank/DDBJ databases">
        <title>Identification and resolution of microdiversity through metagenomic sequencing of parallel consortia.</title>
        <authorList>
            <person name="Nelson W.C."/>
            <person name="Romine M.F."/>
            <person name="Lindemann S.R."/>
        </authorList>
    </citation>
    <scope>NUCLEOTIDE SEQUENCE [LARGE SCALE GENOMIC DNA]</scope>
    <source>
        <strain evidence="1">HL-109</strain>
    </source>
</reference>
<evidence type="ECO:0000313" key="4">
    <source>
        <dbReference type="Proteomes" id="UP000182800"/>
    </source>
</evidence>
<dbReference type="STRING" id="1653334.GA0071312_3174"/>
<dbReference type="AlphaFoldDB" id="A0A0N8KEP1"/>
<accession>A0A0N8KEP1</accession>
<proteinExistence type="predicted"/>
<reference evidence="2 4" key="2">
    <citation type="submission" date="2016-08" db="EMBL/GenBank/DDBJ databases">
        <authorList>
            <person name="Varghese N."/>
            <person name="Submissions Spin"/>
        </authorList>
    </citation>
    <scope>NUCLEOTIDE SEQUENCE [LARGE SCALE GENOMIC DNA]</scope>
    <source>
        <strain evidence="2 4">HL-109</strain>
    </source>
</reference>
<dbReference type="Proteomes" id="UP000050497">
    <property type="component" value="Unassembled WGS sequence"/>
</dbReference>
<keyword evidence="4" id="KW-1185">Reference proteome</keyword>
<gene>
    <name evidence="2" type="ORF">GA0071312_3174</name>
    <name evidence="1" type="ORF">HLUCCO17_05215</name>
</gene>
<evidence type="ECO:0000313" key="1">
    <source>
        <dbReference type="EMBL" id="KPQ11882.1"/>
    </source>
</evidence>
<dbReference type="Proteomes" id="UP000182800">
    <property type="component" value="Unassembled WGS sequence"/>
</dbReference>
<evidence type="ECO:0000313" key="2">
    <source>
        <dbReference type="EMBL" id="SCC82194.1"/>
    </source>
</evidence>
<protein>
    <submittedName>
        <fullName evidence="1">Uncharacterized protein</fullName>
    </submittedName>
</protein>
<sequence length="177" mass="18821">MIAGLSNPVSNLQTNPVAQPKTAATDQAFASALQGVGGVKSDGPAVPVSLVGTLLPEMRAGDFEQVMLAVRRDDPSALNSRVQEYAFDVVKTLQEAGIPVDNSGNAYLREDDRTLAVLAGIIAGYPFAPNEGGGFPTYHPPTDIGPRLKEHFSPAFVDRMLEGAANYRDPTRRDNAI</sequence>
<dbReference type="EMBL" id="FMBM01000002">
    <property type="protein sequence ID" value="SCC82194.1"/>
    <property type="molecule type" value="Genomic_DNA"/>
</dbReference>
<name>A0A0N8KEP1_9HYPH</name>
<comment type="caution">
    <text evidence="1">The sequence shown here is derived from an EMBL/GenBank/DDBJ whole genome shotgun (WGS) entry which is preliminary data.</text>
</comment>
<evidence type="ECO:0000313" key="3">
    <source>
        <dbReference type="Proteomes" id="UP000050497"/>
    </source>
</evidence>
<organism evidence="1 3">
    <name type="scientific">Saliniramus fredricksonii</name>
    <dbReference type="NCBI Taxonomy" id="1653334"/>
    <lineage>
        <taxon>Bacteria</taxon>
        <taxon>Pseudomonadati</taxon>
        <taxon>Pseudomonadota</taxon>
        <taxon>Alphaproteobacteria</taxon>
        <taxon>Hyphomicrobiales</taxon>
        <taxon>Salinarimonadaceae</taxon>
        <taxon>Saliniramus</taxon>
    </lineage>
</organism>